<comment type="similarity">
    <text evidence="1">Belongs to the F420H(2)-dependent quinone reductase family.</text>
</comment>
<dbReference type="InterPro" id="IPR004378">
    <property type="entry name" value="F420H2_quin_Rdtase"/>
</dbReference>
<dbReference type="GO" id="GO:0005886">
    <property type="term" value="C:plasma membrane"/>
    <property type="evidence" value="ECO:0007669"/>
    <property type="project" value="TreeGrafter"/>
</dbReference>
<name>A0A4R7PEY5_9GAMM</name>
<dbReference type="GO" id="GO:0070967">
    <property type="term" value="F:coenzyme F420 binding"/>
    <property type="evidence" value="ECO:0007669"/>
    <property type="project" value="TreeGrafter"/>
</dbReference>
<proteinExistence type="inferred from homology"/>
<evidence type="ECO:0000256" key="2">
    <source>
        <dbReference type="ARBA" id="ARBA00049106"/>
    </source>
</evidence>
<protein>
    <submittedName>
        <fullName evidence="3">Deazaflavin-dependent oxidoreductase (Nitroreductase family)</fullName>
    </submittedName>
</protein>
<dbReference type="PANTHER" id="PTHR39428">
    <property type="entry name" value="F420H(2)-DEPENDENT QUINONE REDUCTASE RV1261C"/>
    <property type="match status" value="1"/>
</dbReference>
<dbReference type="PANTHER" id="PTHR39428:SF1">
    <property type="entry name" value="F420H(2)-DEPENDENT QUINONE REDUCTASE RV1261C"/>
    <property type="match status" value="1"/>
</dbReference>
<sequence length="174" mass="19753">MSQDQFDTYISRNAKVDELQQLPEAVQKALNDHCEQYKQDPEAAHIWDPIVIGVPGGPVKNLMLTYTGRKTGRTLHTVLQYYERDGKFLVVGSRGGTEEHPLWFLNLQANPQCHIQVARRGFRAIARTLEGAEHERVWPSIVDEQPTQGMYQARTSRRIPLVVMDIIDEDVSGG</sequence>
<dbReference type="AlphaFoldDB" id="A0A4R7PEY5"/>
<dbReference type="Pfam" id="PF04075">
    <property type="entry name" value="F420H2_quin_red"/>
    <property type="match status" value="1"/>
</dbReference>
<dbReference type="NCBIfam" id="TIGR00026">
    <property type="entry name" value="hi_GC_TIGR00026"/>
    <property type="match status" value="1"/>
</dbReference>
<dbReference type="Gene3D" id="2.30.110.10">
    <property type="entry name" value="Electron Transport, Fmn-binding Protein, Chain A"/>
    <property type="match status" value="1"/>
</dbReference>
<dbReference type="OrthoDB" id="9179360at2"/>
<gene>
    <name evidence="3" type="ORF">DFR24_1628</name>
</gene>
<reference evidence="3 4" key="1">
    <citation type="submission" date="2019-03" db="EMBL/GenBank/DDBJ databases">
        <title>Genomic Encyclopedia of Type Strains, Phase IV (KMG-IV): sequencing the most valuable type-strain genomes for metagenomic binning, comparative biology and taxonomic classification.</title>
        <authorList>
            <person name="Goeker M."/>
        </authorList>
    </citation>
    <scope>NUCLEOTIDE SEQUENCE [LARGE SCALE GENOMIC DNA]</scope>
    <source>
        <strain evidence="3 4">DSM 26377</strain>
    </source>
</reference>
<dbReference type="InterPro" id="IPR012349">
    <property type="entry name" value="Split_barrel_FMN-bd"/>
</dbReference>
<accession>A0A4R7PEY5</accession>
<dbReference type="Proteomes" id="UP000295341">
    <property type="component" value="Unassembled WGS sequence"/>
</dbReference>
<comment type="caution">
    <text evidence="3">The sequence shown here is derived from an EMBL/GenBank/DDBJ whole genome shotgun (WGS) entry which is preliminary data.</text>
</comment>
<evidence type="ECO:0000256" key="1">
    <source>
        <dbReference type="ARBA" id="ARBA00008710"/>
    </source>
</evidence>
<comment type="catalytic activity">
    <reaction evidence="2">
        <text>oxidized coenzyme F420-(gamma-L-Glu)(n) + a quinol + H(+) = reduced coenzyme F420-(gamma-L-Glu)(n) + a quinone</text>
        <dbReference type="Rhea" id="RHEA:39663"/>
        <dbReference type="Rhea" id="RHEA-COMP:12939"/>
        <dbReference type="Rhea" id="RHEA-COMP:14378"/>
        <dbReference type="ChEBI" id="CHEBI:15378"/>
        <dbReference type="ChEBI" id="CHEBI:24646"/>
        <dbReference type="ChEBI" id="CHEBI:132124"/>
        <dbReference type="ChEBI" id="CHEBI:133980"/>
        <dbReference type="ChEBI" id="CHEBI:139511"/>
    </reaction>
</comment>
<dbReference type="EMBL" id="SOBT01000008">
    <property type="protein sequence ID" value="TDU32239.1"/>
    <property type="molecule type" value="Genomic_DNA"/>
</dbReference>
<evidence type="ECO:0000313" key="3">
    <source>
        <dbReference type="EMBL" id="TDU32239.1"/>
    </source>
</evidence>
<dbReference type="GO" id="GO:0016491">
    <property type="term" value="F:oxidoreductase activity"/>
    <property type="evidence" value="ECO:0007669"/>
    <property type="project" value="InterPro"/>
</dbReference>
<dbReference type="RefSeq" id="WP_133880755.1">
    <property type="nucleotide sequence ID" value="NZ_MWIN01000001.1"/>
</dbReference>
<keyword evidence="4" id="KW-1185">Reference proteome</keyword>
<organism evidence="3 4">
    <name type="scientific">Panacagrimonas perspica</name>
    <dbReference type="NCBI Taxonomy" id="381431"/>
    <lineage>
        <taxon>Bacteria</taxon>
        <taxon>Pseudomonadati</taxon>
        <taxon>Pseudomonadota</taxon>
        <taxon>Gammaproteobacteria</taxon>
        <taxon>Nevskiales</taxon>
        <taxon>Nevskiaceae</taxon>
        <taxon>Panacagrimonas</taxon>
    </lineage>
</organism>
<evidence type="ECO:0000313" key="4">
    <source>
        <dbReference type="Proteomes" id="UP000295341"/>
    </source>
</evidence>